<evidence type="ECO:0000256" key="4">
    <source>
        <dbReference type="ARBA" id="ARBA00022989"/>
    </source>
</evidence>
<dbReference type="Pfam" id="PF13896">
    <property type="entry name" value="Glyco_transf_49"/>
    <property type="match status" value="2"/>
</dbReference>
<protein>
    <submittedName>
        <fullName evidence="7">Uncharacterized protein</fullName>
    </submittedName>
</protein>
<dbReference type="GO" id="GO:0035269">
    <property type="term" value="P:protein O-linked glycosylation via mannose"/>
    <property type="evidence" value="ECO:0007669"/>
    <property type="project" value="TreeGrafter"/>
</dbReference>
<keyword evidence="6" id="KW-0325">Glycoprotein</keyword>
<evidence type="ECO:0000256" key="3">
    <source>
        <dbReference type="ARBA" id="ARBA00022968"/>
    </source>
</evidence>
<name>A0A7S4SIU1_9DINO</name>
<organism evidence="7">
    <name type="scientific">Alexandrium monilatum</name>
    <dbReference type="NCBI Taxonomy" id="311494"/>
    <lineage>
        <taxon>Eukaryota</taxon>
        <taxon>Sar</taxon>
        <taxon>Alveolata</taxon>
        <taxon>Dinophyceae</taxon>
        <taxon>Gonyaulacales</taxon>
        <taxon>Pyrocystaceae</taxon>
        <taxon>Alexandrium</taxon>
    </lineage>
</organism>
<evidence type="ECO:0000313" key="7">
    <source>
        <dbReference type="EMBL" id="CAE4646225.1"/>
    </source>
</evidence>
<keyword evidence="4" id="KW-1133">Transmembrane helix</keyword>
<keyword evidence="3" id="KW-0735">Signal-anchor</keyword>
<evidence type="ECO:0000256" key="6">
    <source>
        <dbReference type="ARBA" id="ARBA00023180"/>
    </source>
</evidence>
<evidence type="ECO:0000256" key="2">
    <source>
        <dbReference type="ARBA" id="ARBA00022692"/>
    </source>
</evidence>
<evidence type="ECO:0000256" key="1">
    <source>
        <dbReference type="ARBA" id="ARBA00004606"/>
    </source>
</evidence>
<dbReference type="AlphaFoldDB" id="A0A7S4SIU1"/>
<keyword evidence="5" id="KW-0472">Membrane</keyword>
<dbReference type="GO" id="GO:0016020">
    <property type="term" value="C:membrane"/>
    <property type="evidence" value="ECO:0007669"/>
    <property type="project" value="UniProtKB-SubCell"/>
</dbReference>
<dbReference type="PANTHER" id="PTHR12270:SF52">
    <property type="entry name" value="GLYCOSYLTRANSFERASE-LIKE PROTEIN GNT13-RELATED"/>
    <property type="match status" value="1"/>
</dbReference>
<dbReference type="EMBL" id="HBNR01071259">
    <property type="protein sequence ID" value="CAE4646225.1"/>
    <property type="molecule type" value="Transcribed_RNA"/>
</dbReference>
<gene>
    <name evidence="7" type="ORF">AMON00008_LOCUS50487</name>
</gene>
<dbReference type="PANTHER" id="PTHR12270">
    <property type="entry name" value="GLYCOSYLTRANSFERASE-RELATED"/>
    <property type="match status" value="1"/>
</dbReference>
<proteinExistence type="predicted"/>
<accession>A0A7S4SIU1</accession>
<dbReference type="GO" id="GO:0015020">
    <property type="term" value="F:glucuronosyltransferase activity"/>
    <property type="evidence" value="ECO:0007669"/>
    <property type="project" value="TreeGrafter"/>
</dbReference>
<dbReference type="InterPro" id="IPR051292">
    <property type="entry name" value="Xyl/GlcA_transferase"/>
</dbReference>
<comment type="subcellular location">
    <subcellularLocation>
        <location evidence="1">Membrane</location>
        <topology evidence="1">Single-pass type II membrane protein</topology>
    </subcellularLocation>
</comment>
<reference evidence="7" key="1">
    <citation type="submission" date="2021-01" db="EMBL/GenBank/DDBJ databases">
        <authorList>
            <person name="Corre E."/>
            <person name="Pelletier E."/>
            <person name="Niang G."/>
            <person name="Scheremetjew M."/>
            <person name="Finn R."/>
            <person name="Kale V."/>
            <person name="Holt S."/>
            <person name="Cochrane G."/>
            <person name="Meng A."/>
            <person name="Brown T."/>
            <person name="Cohen L."/>
        </authorList>
    </citation>
    <scope>NUCLEOTIDE SEQUENCE</scope>
    <source>
        <strain evidence="7">CCMP3105</strain>
    </source>
</reference>
<dbReference type="GO" id="GO:0042285">
    <property type="term" value="F:xylosyltransferase activity"/>
    <property type="evidence" value="ECO:0007669"/>
    <property type="project" value="TreeGrafter"/>
</dbReference>
<sequence length="1019" mass="109909">MHGREGTMALRVVWEQRFTQNSASPVCLVTQLSADRLARLPRLCARWDGPVAAAVLSPGRAEAALRAQLRELCAHPRPHPVALRLARPRTASRYYPVNAMRNAALELAAPYPFVLLSDVDLVPSRGLCAELGMGADLAGWLGPSSSLRGPPLSALVVPSFEPSSAEDGADTPPFTANEARAELRAGRWRPFCWTQFPAGHRATDFGRWLQDTEDFAFGPVDYEEGFEPFCVLPREALPPFDERLTGYGRNKCLFYLHLHALGCAFLVLARGCLFHSPHAASESYSLTFGKQEERAPGRAAEVIGLYEGAKEDLLRSPPTVVYNPAMVASGGCSPASCDHAARAEALAAARAPRGASAEERMAGDLRRAAAEQRLCLHGHFPTDGDVGIRARVAGAKRFCSGVEVKEADVTWVTHCTQDRLPQFRSVLAAWEGPLVAAILVVSGGRPWDVLLQEADEMVREATVQVRRVDLLLVPAPAPLGCLSFARLWGERHVLEGDSIYPSNTMRQLARGLAATKLAMLADVDFLPSKGLAAALAAEAPACLGRPCFLVVPAMELVELEELDAGDERGPCSMEGLRAAERPFEELRTASVRGRLRGFHAGHFPAGHGPTNLGHWLQLGGAGDAYEVSWEEGYEPYGVADLRFLPAYDKRFDAVFPLHDKESFFMDLALGKEPFTFRVFPRGFLLSMAPASSSRPSGAWDRASRASLTLARALTRRKFAELRWAAAAPALAASLWPRGCGCPAHAPGAGPPFICSGGPGVHRMGCSVEAGAALGAAEPAPLHRWELSSETLIQYAVKGLGRLRLDGKHGPAFLKGQASADGLRAERDWLAVRLASDSPEEEPFQVRLDVPPSPWMEFRVRAMLVGGAERWAGRLPGLRVPLPWAKISAAFKWDPGGGGGYWADAEGDGSTCSWTYYGKRPFQLGSAVSQLAQRVELTDGGRRCILTASVNGLRVFHATAEHLEPPDGVQEAATETSSAYSDVATVSPDLCLFLKDDFEGSPPQAEAWLSSIVISAGIKA</sequence>
<keyword evidence="2" id="KW-0812">Transmembrane</keyword>
<evidence type="ECO:0000256" key="5">
    <source>
        <dbReference type="ARBA" id="ARBA00023136"/>
    </source>
</evidence>